<dbReference type="PANTHER" id="PTHR13555:SF5">
    <property type="entry name" value="ZINC-FINGER OF A C2HC-TYPE"/>
    <property type="match status" value="1"/>
</dbReference>
<dbReference type="PANTHER" id="PTHR13555">
    <property type="entry name" value="C2H2 ZINC FINGER CGI-62-RELATED"/>
    <property type="match status" value="1"/>
</dbReference>
<keyword evidence="3" id="KW-1185">Reference proteome</keyword>
<feature type="region of interest" description="Disordered" evidence="1">
    <location>
        <begin position="939"/>
        <end position="1031"/>
    </location>
</feature>
<feature type="compositionally biased region" description="Basic and acidic residues" evidence="1">
    <location>
        <begin position="630"/>
        <end position="640"/>
    </location>
</feature>
<feature type="region of interest" description="Disordered" evidence="1">
    <location>
        <begin position="217"/>
        <end position="248"/>
    </location>
</feature>
<feature type="region of interest" description="Disordered" evidence="1">
    <location>
        <begin position="499"/>
        <end position="524"/>
    </location>
</feature>
<feature type="region of interest" description="Disordered" evidence="1">
    <location>
        <begin position="567"/>
        <end position="640"/>
    </location>
</feature>
<accession>A0A7R9GFZ0</accession>
<evidence type="ECO:0000256" key="1">
    <source>
        <dbReference type="SAM" id="MobiDB-lite"/>
    </source>
</evidence>
<organism evidence="2">
    <name type="scientific">Notodromas monacha</name>
    <dbReference type="NCBI Taxonomy" id="399045"/>
    <lineage>
        <taxon>Eukaryota</taxon>
        <taxon>Metazoa</taxon>
        <taxon>Ecdysozoa</taxon>
        <taxon>Arthropoda</taxon>
        <taxon>Crustacea</taxon>
        <taxon>Oligostraca</taxon>
        <taxon>Ostracoda</taxon>
        <taxon>Podocopa</taxon>
        <taxon>Podocopida</taxon>
        <taxon>Cypridocopina</taxon>
        <taxon>Cypridoidea</taxon>
        <taxon>Cyprididae</taxon>
        <taxon>Notodromas</taxon>
    </lineage>
</organism>
<dbReference type="Proteomes" id="UP000678499">
    <property type="component" value="Unassembled WGS sequence"/>
</dbReference>
<feature type="compositionally biased region" description="Basic and acidic residues" evidence="1">
    <location>
        <begin position="971"/>
        <end position="985"/>
    </location>
</feature>
<dbReference type="Pfam" id="PF13913">
    <property type="entry name" value="zf-C2HC_2"/>
    <property type="match status" value="2"/>
</dbReference>
<feature type="compositionally biased region" description="Low complexity" evidence="1">
    <location>
        <begin position="398"/>
        <end position="411"/>
    </location>
</feature>
<proteinExistence type="predicted"/>
<reference evidence="2" key="1">
    <citation type="submission" date="2020-11" db="EMBL/GenBank/DDBJ databases">
        <authorList>
            <person name="Tran Van P."/>
        </authorList>
    </citation>
    <scope>NUCLEOTIDE SEQUENCE</scope>
</reference>
<feature type="compositionally biased region" description="Acidic residues" evidence="1">
    <location>
        <begin position="358"/>
        <end position="367"/>
    </location>
</feature>
<feature type="region of interest" description="Disordered" evidence="1">
    <location>
        <begin position="317"/>
        <end position="422"/>
    </location>
</feature>
<feature type="compositionally biased region" description="Basic residues" evidence="1">
    <location>
        <begin position="318"/>
        <end position="336"/>
    </location>
</feature>
<gene>
    <name evidence="2" type="ORF">NMOB1V02_LOCUS8670</name>
</gene>
<name>A0A7R9GFZ0_9CRUS</name>
<evidence type="ECO:0000313" key="2">
    <source>
        <dbReference type="EMBL" id="CAD7281015.1"/>
    </source>
</evidence>
<sequence>MTMYEALDIGAHDDAAQALLELEPCPYCNRKFNKLSRHAKVCKKVSKKSRPVFDSAKQRLSGISEQDKCLVNPVSPVPLKVEAPKDVPLSQLPQERIWNRTKSYVMGLKDRFINPKAKTRSNRISLENEPPRAKSEAAVIGRVPVNYVQCPSCDRWFGPKAADRHIDWCTSKLFHVPAGNVPSVVEKKRWENRVNYKAPIPGKARLETRQKFGYSPNPLRIARGFSPPKPESGLFERTGPRRTSLRGRRFGESEDPLAYALGRQELPPKKQPVRRFLSSSAYRAEPDGIDQAALAKSMKIIRRISSLLCCTCNMSMRSRSKGKSGVLRKKMSRTKIHPSSDPHPAVAAQQVMDKMSTVEEEEEEEVQAEVKVNSSLNKSSKPQRTLKSSLKARRNRSESGISSSSSSSSSRSSKERKGVQTCDASVQVAMVGPAWKSMPELAKIGPFIVATLTRDGYEVHRSLLHENAARQLEELLMSSSTTSLGDLSLPGTPLMSRSLGSDSFGFRPSSGRSKIPRRSPSPVTQASDEFLLNELMASDLLSLPTTKNGMRKSTCPPPSLQEMLYGGIKNGSNQPTEKEPKSDDIFDSSGPFSTAITNFDLPKERKSEEVPQDIGLSKTETGFNPAPIKHFSDLPNRESKPKFESRLFPLSTTKTPKLLSGMLNRNNARILGKSGSGESDDDVISASHSVVTNIASEMGSLALFDTPTQNSSVTGATMPHFCHECGAKYPVSSAKFCCNCGTRRSCLNKFQMNEEQSTDAGVLKALKSNPSIDCASREMCVLEPELVPTCILRLIDPPIASRSRIEVVEKIPFPALTVCPDYHYKFNKTVVQAHGLNISRSEDMVNNVDIWRNFSWDTVSLQDFWIQATSGPRDLVLRVMLNNTSIYVGAAGNEYLDPSNEMTPIIGKLTENKGGIKPGHYVTECRACGKVQIGNSVSGYQGEQKALPPPRGRRLMLSLPADSGLPRVTRGSRDGRSPSRSKSPDSRLSSPGQARGQGKGQRGKGRKGARSPSSSHSVHTDRSIHVQFTSKEQLDGLQIKGIKEVTGNELGNDC</sequence>
<dbReference type="EMBL" id="OA884599">
    <property type="protein sequence ID" value="CAD7281015.1"/>
    <property type="molecule type" value="Genomic_DNA"/>
</dbReference>
<dbReference type="EMBL" id="CAJPEX010002562">
    <property type="protein sequence ID" value="CAG0921167.1"/>
    <property type="molecule type" value="Genomic_DNA"/>
</dbReference>
<evidence type="ECO:0008006" key="4">
    <source>
        <dbReference type="Google" id="ProtNLM"/>
    </source>
</evidence>
<dbReference type="InterPro" id="IPR026319">
    <property type="entry name" value="ZC2HC1A/B-like"/>
</dbReference>
<feature type="compositionally biased region" description="Low complexity" evidence="1">
    <location>
        <begin position="369"/>
        <end position="380"/>
    </location>
</feature>
<protein>
    <recommendedName>
        <fullName evidence="4">Zinc finger C2HC domain-containing protein 1A</fullName>
    </recommendedName>
</protein>
<dbReference type="AlphaFoldDB" id="A0A7R9GFZ0"/>
<dbReference type="OrthoDB" id="10066537at2759"/>
<evidence type="ECO:0000313" key="3">
    <source>
        <dbReference type="Proteomes" id="UP000678499"/>
    </source>
</evidence>